<sequence length="191" mass="22163">MLKYKKCYNQVPFHCTANAIQMWKQIDMAIADSFLHVSKLNSNRVKIPEHCDWAITGAPTGIEEQEPTVTVFTLAPLEAPTSTVNSKSIEEFEEFAKMQRNRTLRREENRTEFLEVETPELGEELAEGEADDREDAQEKKVYTEEPELANGTTTTVVRYFENFLQNSAFGRRPFLKRNFWWCAVVAFVLDW</sequence>
<dbReference type="Proteomes" id="UP000298663">
    <property type="component" value="Unassembled WGS sequence"/>
</dbReference>
<proteinExistence type="predicted"/>
<dbReference type="OrthoDB" id="5868524at2759"/>
<evidence type="ECO:0000313" key="3">
    <source>
        <dbReference type="Proteomes" id="UP000298663"/>
    </source>
</evidence>
<evidence type="ECO:0000313" key="2">
    <source>
        <dbReference type="EMBL" id="TKR80484.1"/>
    </source>
</evidence>
<dbReference type="EMBL" id="AZBU02000004">
    <property type="protein sequence ID" value="TKR80484.1"/>
    <property type="molecule type" value="Genomic_DNA"/>
</dbReference>
<name>A0A4U5NCS8_STECR</name>
<reference evidence="2 3" key="2">
    <citation type="journal article" date="2019" name="G3 (Bethesda)">
        <title>Hybrid Assembly of the Genome of the Entomopathogenic Nematode Steinernema carpocapsae Identifies the X-Chromosome.</title>
        <authorList>
            <person name="Serra L."/>
            <person name="Macchietto M."/>
            <person name="Macias-Munoz A."/>
            <person name="McGill C.J."/>
            <person name="Rodriguez I.M."/>
            <person name="Rodriguez B."/>
            <person name="Murad R."/>
            <person name="Mortazavi A."/>
        </authorList>
    </citation>
    <scope>NUCLEOTIDE SEQUENCE [LARGE SCALE GENOMIC DNA]</scope>
    <source>
        <strain evidence="2 3">ALL</strain>
    </source>
</reference>
<keyword evidence="3" id="KW-1185">Reference proteome</keyword>
<protein>
    <submittedName>
        <fullName evidence="2">Uncharacterized protein</fullName>
    </submittedName>
</protein>
<feature type="compositionally biased region" description="Acidic residues" evidence="1">
    <location>
        <begin position="119"/>
        <end position="135"/>
    </location>
</feature>
<comment type="caution">
    <text evidence="2">The sequence shown here is derived from an EMBL/GenBank/DDBJ whole genome shotgun (WGS) entry which is preliminary data.</text>
</comment>
<reference evidence="2 3" key="1">
    <citation type="journal article" date="2015" name="Genome Biol.">
        <title>Comparative genomics of Steinernema reveals deeply conserved gene regulatory networks.</title>
        <authorList>
            <person name="Dillman A.R."/>
            <person name="Macchietto M."/>
            <person name="Porter C.F."/>
            <person name="Rogers A."/>
            <person name="Williams B."/>
            <person name="Antoshechkin I."/>
            <person name="Lee M.M."/>
            <person name="Goodwin Z."/>
            <person name="Lu X."/>
            <person name="Lewis E.E."/>
            <person name="Goodrich-Blair H."/>
            <person name="Stock S.P."/>
            <person name="Adams B.J."/>
            <person name="Sternberg P.W."/>
            <person name="Mortazavi A."/>
        </authorList>
    </citation>
    <scope>NUCLEOTIDE SEQUENCE [LARGE SCALE GENOMIC DNA]</scope>
    <source>
        <strain evidence="2 3">ALL</strain>
    </source>
</reference>
<accession>A0A4U5NCS8</accession>
<evidence type="ECO:0000256" key="1">
    <source>
        <dbReference type="SAM" id="MobiDB-lite"/>
    </source>
</evidence>
<organism evidence="2 3">
    <name type="scientific">Steinernema carpocapsae</name>
    <name type="common">Entomopathogenic nematode</name>
    <dbReference type="NCBI Taxonomy" id="34508"/>
    <lineage>
        <taxon>Eukaryota</taxon>
        <taxon>Metazoa</taxon>
        <taxon>Ecdysozoa</taxon>
        <taxon>Nematoda</taxon>
        <taxon>Chromadorea</taxon>
        <taxon>Rhabditida</taxon>
        <taxon>Tylenchina</taxon>
        <taxon>Panagrolaimomorpha</taxon>
        <taxon>Strongyloidoidea</taxon>
        <taxon>Steinernematidae</taxon>
        <taxon>Steinernema</taxon>
    </lineage>
</organism>
<gene>
    <name evidence="2" type="ORF">L596_014554</name>
</gene>
<feature type="region of interest" description="Disordered" evidence="1">
    <location>
        <begin position="119"/>
        <end position="147"/>
    </location>
</feature>
<dbReference type="AlphaFoldDB" id="A0A4U5NCS8"/>